<dbReference type="Gene3D" id="3.30.1340.30">
    <property type="match status" value="1"/>
</dbReference>
<feature type="domain" description="BON" evidence="3">
    <location>
        <begin position="146"/>
        <end position="215"/>
    </location>
</feature>
<feature type="domain" description="CBS" evidence="4">
    <location>
        <begin position="12"/>
        <end position="69"/>
    </location>
</feature>
<dbReference type="InterPro" id="IPR000644">
    <property type="entry name" value="CBS_dom"/>
</dbReference>
<dbReference type="PIRSF" id="PIRSF036990">
    <property type="entry name" value="UCP036990_CBS_BON"/>
    <property type="match status" value="1"/>
</dbReference>
<keyword evidence="1 2" id="KW-0129">CBS domain</keyword>
<dbReference type="Gene3D" id="3.10.580.10">
    <property type="entry name" value="CBS-domain"/>
    <property type="match status" value="1"/>
</dbReference>
<dbReference type="Pfam" id="PF00571">
    <property type="entry name" value="CBS"/>
    <property type="match status" value="2"/>
</dbReference>
<evidence type="ECO:0000313" key="6">
    <source>
        <dbReference type="Proteomes" id="UP000442990"/>
    </source>
</evidence>
<dbReference type="RefSeq" id="WP_151473878.1">
    <property type="nucleotide sequence ID" value="NZ_WBKG01000046.1"/>
</dbReference>
<dbReference type="PANTHER" id="PTHR43080">
    <property type="entry name" value="CBS DOMAIN-CONTAINING PROTEIN CBSX3, MITOCHONDRIAL"/>
    <property type="match status" value="1"/>
</dbReference>
<evidence type="ECO:0000256" key="2">
    <source>
        <dbReference type="PROSITE-ProRule" id="PRU00703"/>
    </source>
</evidence>
<feature type="domain" description="CBS" evidence="4">
    <location>
        <begin position="93"/>
        <end position="150"/>
    </location>
</feature>
<dbReference type="CDD" id="cd04586">
    <property type="entry name" value="CBS_pair_BON_assoc"/>
    <property type="match status" value="1"/>
</dbReference>
<dbReference type="Pfam" id="PF04972">
    <property type="entry name" value="BON"/>
    <property type="match status" value="1"/>
</dbReference>
<protein>
    <submittedName>
        <fullName evidence="5">CBS domain-containing protein</fullName>
    </submittedName>
</protein>
<dbReference type="InterPro" id="IPR051257">
    <property type="entry name" value="Diverse_CBS-Domain"/>
</dbReference>
<proteinExistence type="predicted"/>
<gene>
    <name evidence="5" type="ORF">F8144_37350</name>
</gene>
<dbReference type="PROSITE" id="PS50914">
    <property type="entry name" value="BON"/>
    <property type="match status" value="1"/>
</dbReference>
<dbReference type="Proteomes" id="UP000442990">
    <property type="component" value="Unassembled WGS sequence"/>
</dbReference>
<dbReference type="InterPro" id="IPR017080">
    <property type="entry name" value="UCP036990_CBS_BON"/>
</dbReference>
<sequence>MNGSPHIVSDVMTHTVAAIGRGAGFKEIVRLMEQWRVSALPVVEGESRVIGVVSEADLLPKEEFRDHDPDRRTQLRRLGDLAKAGGVTAEDLMTSPAVTVRANATLAQAARIMARAKVKRLPVVDGLGGLEGVVSRGDLLKVFLRGDEDIAEEIRREVVARLFHASPAAVRVEVRDGVVTLSGRVRDTALVPVAARLARGVEGVVDVGFDLTGPESHP</sequence>
<dbReference type="InterPro" id="IPR046342">
    <property type="entry name" value="CBS_dom_sf"/>
</dbReference>
<organism evidence="5 6">
    <name type="scientific">Streptomyces triticiradicis</name>
    <dbReference type="NCBI Taxonomy" id="2651189"/>
    <lineage>
        <taxon>Bacteria</taxon>
        <taxon>Bacillati</taxon>
        <taxon>Actinomycetota</taxon>
        <taxon>Actinomycetes</taxon>
        <taxon>Kitasatosporales</taxon>
        <taxon>Streptomycetaceae</taxon>
        <taxon>Streptomyces</taxon>
    </lineage>
</organism>
<evidence type="ECO:0000256" key="1">
    <source>
        <dbReference type="ARBA" id="ARBA00023122"/>
    </source>
</evidence>
<accession>A0A7J5D4F0</accession>
<dbReference type="PANTHER" id="PTHR43080:SF29">
    <property type="entry name" value="OS02G0818000 PROTEIN"/>
    <property type="match status" value="1"/>
</dbReference>
<dbReference type="SUPFAM" id="SSF54631">
    <property type="entry name" value="CBS-domain pair"/>
    <property type="match status" value="1"/>
</dbReference>
<evidence type="ECO:0000259" key="4">
    <source>
        <dbReference type="PROSITE" id="PS51371"/>
    </source>
</evidence>
<keyword evidence="6" id="KW-1185">Reference proteome</keyword>
<dbReference type="EMBL" id="WBKG01000046">
    <property type="protein sequence ID" value="KAB1978914.1"/>
    <property type="molecule type" value="Genomic_DNA"/>
</dbReference>
<reference evidence="5 6" key="1">
    <citation type="submission" date="2019-09" db="EMBL/GenBank/DDBJ databases">
        <title>Isolation and identification of active actinomycetes.</title>
        <authorList>
            <person name="Yu Z."/>
            <person name="Han C."/>
            <person name="Yu B."/>
        </authorList>
    </citation>
    <scope>NUCLEOTIDE SEQUENCE [LARGE SCALE GENOMIC DNA]</scope>
    <source>
        <strain evidence="5 6">NEAU-H2</strain>
    </source>
</reference>
<dbReference type="PROSITE" id="PS51371">
    <property type="entry name" value="CBS"/>
    <property type="match status" value="2"/>
</dbReference>
<dbReference type="InterPro" id="IPR007055">
    <property type="entry name" value="BON_dom"/>
</dbReference>
<dbReference type="SMART" id="SM00116">
    <property type="entry name" value="CBS"/>
    <property type="match status" value="2"/>
</dbReference>
<evidence type="ECO:0000259" key="3">
    <source>
        <dbReference type="PROSITE" id="PS50914"/>
    </source>
</evidence>
<name>A0A7J5D4F0_9ACTN</name>
<dbReference type="AlphaFoldDB" id="A0A7J5D4F0"/>
<evidence type="ECO:0000313" key="5">
    <source>
        <dbReference type="EMBL" id="KAB1978914.1"/>
    </source>
</evidence>
<comment type="caution">
    <text evidence="5">The sequence shown here is derived from an EMBL/GenBank/DDBJ whole genome shotgun (WGS) entry which is preliminary data.</text>
</comment>